<comment type="caution">
    <text evidence="2">The sequence shown here is derived from an EMBL/GenBank/DDBJ whole genome shotgun (WGS) entry which is preliminary data.</text>
</comment>
<sequence>MTLQEARKRLGLSRDILEKYVSLGIIRKGSMPDNYREEDFDRLGLVDILRGAGFTSEEIKIYFQFEETTNADEQQISMLKRQRRLLLDDIHKKQRILDSLDYMILEKRNVIET</sequence>
<feature type="domain" description="HTH merR-type" evidence="1">
    <location>
        <begin position="1"/>
        <end position="64"/>
    </location>
</feature>
<accession>A0A853JLB8</accession>
<name>A0A853JLB8_9FIRM</name>
<evidence type="ECO:0000259" key="1">
    <source>
        <dbReference type="Pfam" id="PF13411"/>
    </source>
</evidence>
<dbReference type="EMBL" id="JACCKS010000003">
    <property type="protein sequence ID" value="NZA37199.1"/>
    <property type="molecule type" value="Genomic_DNA"/>
</dbReference>
<protein>
    <submittedName>
        <fullName evidence="2">MerR family transcriptional regulator</fullName>
    </submittedName>
</protein>
<dbReference type="SUPFAM" id="SSF46955">
    <property type="entry name" value="Putative DNA-binding domain"/>
    <property type="match status" value="1"/>
</dbReference>
<dbReference type="GO" id="GO:0006355">
    <property type="term" value="P:regulation of DNA-templated transcription"/>
    <property type="evidence" value="ECO:0007669"/>
    <property type="project" value="InterPro"/>
</dbReference>
<dbReference type="GO" id="GO:0003677">
    <property type="term" value="F:DNA binding"/>
    <property type="evidence" value="ECO:0007669"/>
    <property type="project" value="InterPro"/>
</dbReference>
<proteinExistence type="predicted"/>
<dbReference type="RefSeq" id="WP_180492938.1">
    <property type="nucleotide sequence ID" value="NZ_JACCKS010000003.1"/>
</dbReference>
<dbReference type="Proteomes" id="UP000586254">
    <property type="component" value="Unassembled WGS sequence"/>
</dbReference>
<dbReference type="Pfam" id="PF13411">
    <property type="entry name" value="MerR_1"/>
    <property type="match status" value="1"/>
</dbReference>
<gene>
    <name evidence="2" type="ORF">H0N91_03340</name>
</gene>
<dbReference type="InterPro" id="IPR000551">
    <property type="entry name" value="MerR-type_HTH_dom"/>
</dbReference>
<dbReference type="Gene3D" id="1.10.1660.10">
    <property type="match status" value="1"/>
</dbReference>
<evidence type="ECO:0000313" key="2">
    <source>
        <dbReference type="EMBL" id="NZA37199.1"/>
    </source>
</evidence>
<dbReference type="CDD" id="cd00592">
    <property type="entry name" value="HTH_MerR-like"/>
    <property type="match status" value="1"/>
</dbReference>
<evidence type="ECO:0000313" key="3">
    <source>
        <dbReference type="Proteomes" id="UP000586254"/>
    </source>
</evidence>
<dbReference type="AlphaFoldDB" id="A0A853JLB8"/>
<organism evidence="2 3">
    <name type="scientific">Eubacterium callanderi</name>
    <dbReference type="NCBI Taxonomy" id="53442"/>
    <lineage>
        <taxon>Bacteria</taxon>
        <taxon>Bacillati</taxon>
        <taxon>Bacillota</taxon>
        <taxon>Clostridia</taxon>
        <taxon>Eubacteriales</taxon>
        <taxon>Eubacteriaceae</taxon>
        <taxon>Eubacterium</taxon>
    </lineage>
</organism>
<reference evidence="2 3" key="1">
    <citation type="submission" date="2020-07" db="EMBL/GenBank/DDBJ databases">
        <title>Organ Donor 1.</title>
        <authorList>
            <person name="Marsh A.J."/>
            <person name="Azcarate-Peril M.A."/>
        </authorList>
    </citation>
    <scope>NUCLEOTIDE SEQUENCE [LARGE SCALE GENOMIC DNA]</scope>
    <source>
        <strain evidence="2 3">AMC0717</strain>
    </source>
</reference>
<dbReference type="InterPro" id="IPR009061">
    <property type="entry name" value="DNA-bd_dom_put_sf"/>
</dbReference>